<reference evidence="3" key="1">
    <citation type="journal article" date="2019" name="Int. J. Syst. Evol. Microbiol.">
        <title>The Global Catalogue of Microorganisms (GCM) 10K type strain sequencing project: providing services to taxonomists for standard genome sequencing and annotation.</title>
        <authorList>
            <consortium name="The Broad Institute Genomics Platform"/>
            <consortium name="The Broad Institute Genome Sequencing Center for Infectious Disease"/>
            <person name="Wu L."/>
            <person name="Ma J."/>
        </authorList>
    </citation>
    <scope>NUCLEOTIDE SEQUENCE [LARGE SCALE GENOMIC DNA]</scope>
    <source>
        <strain evidence="3">DT28</strain>
    </source>
</reference>
<dbReference type="CDD" id="cd20292">
    <property type="entry name" value="cupin_QdtA-like"/>
    <property type="match status" value="1"/>
</dbReference>
<dbReference type="InterPro" id="IPR008894">
    <property type="entry name" value="QdtA_cupin_dom"/>
</dbReference>
<dbReference type="Pfam" id="PF05523">
    <property type="entry name" value="FdtA"/>
    <property type="match status" value="1"/>
</dbReference>
<dbReference type="SUPFAM" id="SSF51182">
    <property type="entry name" value="RmlC-like cupins"/>
    <property type="match status" value="1"/>
</dbReference>
<dbReference type="Proteomes" id="UP001595962">
    <property type="component" value="Unassembled WGS sequence"/>
</dbReference>
<keyword evidence="3" id="KW-1185">Reference proteome</keyword>
<name>A0ABV9JRQ5_9GAMM</name>
<protein>
    <submittedName>
        <fullName evidence="2">Sugar 3,4-ketoisomerase</fullName>
    </submittedName>
</protein>
<feature type="domain" description="Sugar 3,4-ketoisomerase QdtA cupin" evidence="1">
    <location>
        <begin position="5"/>
        <end position="130"/>
    </location>
</feature>
<evidence type="ECO:0000259" key="1">
    <source>
        <dbReference type="Pfam" id="PF05523"/>
    </source>
</evidence>
<sequence>MSLFQIIHFKRIADERGALVALEQHKTVPFEIKRVYYCTGLNPKFERGFHAHHQIQQLAVCVTGSCVMVFDDGVTREEFRMDSQDKGVLIPPMMWHEMKDFSQDCVFLVLASDVYDEADYIRDYPTFVQLSTQLRKSDVYSPAK</sequence>
<dbReference type="InterPro" id="IPR011051">
    <property type="entry name" value="RmlC_Cupin_sf"/>
</dbReference>
<dbReference type="RefSeq" id="WP_377336352.1">
    <property type="nucleotide sequence ID" value="NZ_JBHSGB010000017.1"/>
</dbReference>
<gene>
    <name evidence="2" type="ORF">ACFO3I_17775</name>
</gene>
<dbReference type="InterPro" id="IPR014710">
    <property type="entry name" value="RmlC-like_jellyroll"/>
</dbReference>
<proteinExistence type="predicted"/>
<accession>A0ABV9JRQ5</accession>
<dbReference type="EMBL" id="JBHSGB010000017">
    <property type="protein sequence ID" value="MFC4656872.1"/>
    <property type="molecule type" value="Genomic_DNA"/>
</dbReference>
<organism evidence="2 3">
    <name type="scientific">Rheinheimera marina</name>
    <dbReference type="NCBI Taxonomy" id="1774958"/>
    <lineage>
        <taxon>Bacteria</taxon>
        <taxon>Pseudomonadati</taxon>
        <taxon>Pseudomonadota</taxon>
        <taxon>Gammaproteobacteria</taxon>
        <taxon>Chromatiales</taxon>
        <taxon>Chromatiaceae</taxon>
        <taxon>Rheinheimera</taxon>
    </lineage>
</organism>
<dbReference type="Gene3D" id="2.60.120.10">
    <property type="entry name" value="Jelly Rolls"/>
    <property type="match status" value="1"/>
</dbReference>
<evidence type="ECO:0000313" key="3">
    <source>
        <dbReference type="Proteomes" id="UP001595962"/>
    </source>
</evidence>
<evidence type="ECO:0000313" key="2">
    <source>
        <dbReference type="EMBL" id="MFC4656872.1"/>
    </source>
</evidence>
<comment type="caution">
    <text evidence="2">The sequence shown here is derived from an EMBL/GenBank/DDBJ whole genome shotgun (WGS) entry which is preliminary data.</text>
</comment>